<feature type="transmembrane region" description="Helical" evidence="1">
    <location>
        <begin position="35"/>
        <end position="54"/>
    </location>
</feature>
<dbReference type="Proteomes" id="UP000663791">
    <property type="component" value="Unassembled WGS sequence"/>
</dbReference>
<accession>A0A938YCP5</accession>
<proteinExistence type="predicted"/>
<sequence length="99" mass="11072">MIVLGWLVGIVDVAQFLPQTRHALRRWHDPQALRGLSVWTWSIATVQGAAWVVYGFANELWPIALPNLLITPACALILLARLRAGHRLRTEDLQRTGPG</sequence>
<name>A0A938YCP5_9ACTN</name>
<keyword evidence="1" id="KW-1133">Transmembrane helix</keyword>
<keyword evidence="1" id="KW-0812">Transmembrane</keyword>
<comment type="caution">
    <text evidence="2">The sequence shown here is derived from an EMBL/GenBank/DDBJ whole genome shotgun (WGS) entry which is preliminary data.</text>
</comment>
<evidence type="ECO:0000256" key="1">
    <source>
        <dbReference type="SAM" id="Phobius"/>
    </source>
</evidence>
<organism evidence="2 3">
    <name type="scientific">Nocardioides faecalis</name>
    <dbReference type="NCBI Taxonomy" id="2803858"/>
    <lineage>
        <taxon>Bacteria</taxon>
        <taxon>Bacillati</taxon>
        <taxon>Actinomycetota</taxon>
        <taxon>Actinomycetes</taxon>
        <taxon>Propionibacteriales</taxon>
        <taxon>Nocardioidaceae</taxon>
        <taxon>Nocardioides</taxon>
    </lineage>
</organism>
<keyword evidence="3" id="KW-1185">Reference proteome</keyword>
<protein>
    <recommendedName>
        <fullName evidence="4">PQ-loop repeat-containing protein</fullName>
    </recommendedName>
</protein>
<dbReference type="EMBL" id="JAERTX010000019">
    <property type="protein sequence ID" value="MBM9461586.1"/>
    <property type="molecule type" value="Genomic_DNA"/>
</dbReference>
<keyword evidence="1" id="KW-0472">Membrane</keyword>
<evidence type="ECO:0000313" key="2">
    <source>
        <dbReference type="EMBL" id="MBM9461586.1"/>
    </source>
</evidence>
<reference evidence="2" key="1">
    <citation type="submission" date="2021-01" db="EMBL/GenBank/DDBJ databases">
        <title>Novel species in genus Nocardioides.</title>
        <authorList>
            <person name="Zhang G."/>
        </authorList>
    </citation>
    <scope>NUCLEOTIDE SEQUENCE</scope>
    <source>
        <strain evidence="2">Zg-536</strain>
    </source>
</reference>
<evidence type="ECO:0000313" key="3">
    <source>
        <dbReference type="Proteomes" id="UP000663791"/>
    </source>
</evidence>
<dbReference type="AlphaFoldDB" id="A0A938YCP5"/>
<evidence type="ECO:0008006" key="4">
    <source>
        <dbReference type="Google" id="ProtNLM"/>
    </source>
</evidence>
<dbReference type="RefSeq" id="WP_205292904.1">
    <property type="nucleotide sequence ID" value="NZ_CP074406.1"/>
</dbReference>
<gene>
    <name evidence="2" type="ORF">JK386_16920</name>
</gene>
<feature type="transmembrane region" description="Helical" evidence="1">
    <location>
        <begin position="60"/>
        <end position="80"/>
    </location>
</feature>
<dbReference type="Gene3D" id="1.20.1280.290">
    <property type="match status" value="1"/>
</dbReference>